<dbReference type="GO" id="GO:0016740">
    <property type="term" value="F:transferase activity"/>
    <property type="evidence" value="ECO:0007669"/>
    <property type="project" value="UniProtKB-KW"/>
</dbReference>
<dbReference type="EMBL" id="MN739485">
    <property type="protein sequence ID" value="QHT07740.1"/>
    <property type="molecule type" value="Genomic_DNA"/>
</dbReference>
<feature type="domain" description="Poly(A) polymerase catalytic subunit" evidence="8">
    <location>
        <begin position="44"/>
        <end position="178"/>
    </location>
</feature>
<proteinExistence type="predicted"/>
<reference evidence="9" key="1">
    <citation type="journal article" date="2020" name="Nature">
        <title>Giant virus diversity and host interactions through global metagenomics.</title>
        <authorList>
            <person name="Schulz F."/>
            <person name="Roux S."/>
            <person name="Paez-Espino D."/>
            <person name="Jungbluth S."/>
            <person name="Walsh D.A."/>
            <person name="Denef V.J."/>
            <person name="McMahon K.D."/>
            <person name="Konstantinidis K.T."/>
            <person name="Eloe-Fadrosh E.A."/>
            <person name="Kyrpides N.C."/>
            <person name="Woyke T."/>
        </authorList>
    </citation>
    <scope>NUCLEOTIDE SEQUENCE</scope>
    <source>
        <strain evidence="9">GVMAG-M-3300021964-36</strain>
    </source>
</reference>
<dbReference type="GO" id="GO:0006397">
    <property type="term" value="P:mRNA processing"/>
    <property type="evidence" value="ECO:0007669"/>
    <property type="project" value="UniProtKB-KW"/>
</dbReference>
<comment type="subcellular location">
    <subcellularLocation>
        <location evidence="1">Virion</location>
    </subcellularLocation>
</comment>
<evidence type="ECO:0000256" key="5">
    <source>
        <dbReference type="ARBA" id="ARBA00022840"/>
    </source>
</evidence>
<protein>
    <recommendedName>
        <fullName evidence="8">Poly(A) polymerase catalytic subunit domain-containing protein</fullName>
    </recommendedName>
</protein>
<keyword evidence="4" id="KW-0547">Nucleotide-binding</keyword>
<keyword evidence="7" id="KW-0804">Transcription</keyword>
<evidence type="ECO:0000256" key="4">
    <source>
        <dbReference type="ARBA" id="ARBA00022741"/>
    </source>
</evidence>
<keyword evidence="2" id="KW-0507">mRNA processing</keyword>
<keyword evidence="5" id="KW-0067">ATP-binding</keyword>
<organism evidence="9">
    <name type="scientific">viral metagenome</name>
    <dbReference type="NCBI Taxonomy" id="1070528"/>
    <lineage>
        <taxon>unclassified sequences</taxon>
        <taxon>metagenomes</taxon>
        <taxon>organismal metagenomes</taxon>
    </lineage>
</organism>
<evidence type="ECO:0000256" key="7">
    <source>
        <dbReference type="ARBA" id="ARBA00023163"/>
    </source>
</evidence>
<sequence>MFGDPFGELFQFIDRKLVSPDRTAAGIEEKLMKEKFIEMKPIYDIVIDYIIKNNGVLYGGFALNEMLPNELKFYDKFTLPDYDCFLKDASKKAIELADKLIEQNHKYTEVKNAIHENTFKVFTNFESVADFTQLNKDELDLILKKAVPLNYDGNRKIKVCSRDLLKAFAYIELCSPMSASYRWIKVYKRLLLFENTFELQSSSTASIDDVIQEQTKLDEKYYDLYSEIKKYLIKQGVVFSGIYSLQKHLGKSYGKGAKYMEVLSRKPEKDLNNIIRIAHEKDVDVKVITHKKYDHLIPTHVDIYVSDGSSKKHAKVLTIYDTSNQCFAYFKDNNKLVTSIFFELYKLYMKRFIEDNEDEKVDLLIQHLVHVSSSINFKNGFTENCYGYSKSMNSIKKSIWDKNKKIVLYRPKRE</sequence>
<accession>A0A6C0CUY5</accession>
<evidence type="ECO:0000256" key="1">
    <source>
        <dbReference type="ARBA" id="ARBA00004328"/>
    </source>
</evidence>
<keyword evidence="3" id="KW-0808">Transferase</keyword>
<dbReference type="Pfam" id="PF19244">
    <property type="entry name" value="Poly_A_pol_cat"/>
    <property type="match status" value="1"/>
</dbReference>
<name>A0A6C0CUY5_9ZZZZ</name>
<evidence type="ECO:0000313" key="9">
    <source>
        <dbReference type="EMBL" id="QHT07740.1"/>
    </source>
</evidence>
<dbReference type="InterPro" id="IPR045355">
    <property type="entry name" value="PolyA_pol_cat_su"/>
</dbReference>
<evidence type="ECO:0000259" key="8">
    <source>
        <dbReference type="Pfam" id="PF19244"/>
    </source>
</evidence>
<evidence type="ECO:0000256" key="2">
    <source>
        <dbReference type="ARBA" id="ARBA00022664"/>
    </source>
</evidence>
<keyword evidence="6" id="KW-0946">Virion</keyword>
<dbReference type="AlphaFoldDB" id="A0A6C0CUY5"/>
<evidence type="ECO:0000256" key="3">
    <source>
        <dbReference type="ARBA" id="ARBA00022679"/>
    </source>
</evidence>
<evidence type="ECO:0000256" key="6">
    <source>
        <dbReference type="ARBA" id="ARBA00022844"/>
    </source>
</evidence>
<dbReference type="GO" id="GO:0005524">
    <property type="term" value="F:ATP binding"/>
    <property type="evidence" value="ECO:0007669"/>
    <property type="project" value="UniProtKB-KW"/>
</dbReference>
<dbReference type="GO" id="GO:0044423">
    <property type="term" value="C:virion component"/>
    <property type="evidence" value="ECO:0007669"/>
    <property type="project" value="UniProtKB-KW"/>
</dbReference>